<dbReference type="SUPFAM" id="SSF63825">
    <property type="entry name" value="YWTD domain"/>
    <property type="match status" value="1"/>
</dbReference>
<dbReference type="Gene3D" id="2.60.40.10">
    <property type="entry name" value="Immunoglobulins"/>
    <property type="match status" value="1"/>
</dbReference>
<dbReference type="PATRIC" id="fig|1502723.3.peg.4823"/>
<dbReference type="GO" id="GO:0016798">
    <property type="term" value="F:hydrolase activity, acting on glycosyl bonds"/>
    <property type="evidence" value="ECO:0007669"/>
    <property type="project" value="UniProtKB-KW"/>
</dbReference>
<gene>
    <name evidence="4" type="ORF">FF36_04845</name>
</gene>
<dbReference type="RefSeq" id="WP_044887347.1">
    <property type="nucleotide sequence ID" value="NZ_JYFN01000049.1"/>
</dbReference>
<comment type="caution">
    <text evidence="4">The sequence shown here is derived from an EMBL/GenBank/DDBJ whole genome shotgun (WGS) entry which is preliminary data.</text>
</comment>
<keyword evidence="1" id="KW-0378">Hydrolase</keyword>
<dbReference type="SUPFAM" id="SSF49265">
    <property type="entry name" value="Fibronectin type III"/>
    <property type="match status" value="1"/>
</dbReference>
<dbReference type="CDD" id="cd00063">
    <property type="entry name" value="FN3"/>
    <property type="match status" value="1"/>
</dbReference>
<feature type="compositionally biased region" description="Pro residues" evidence="3">
    <location>
        <begin position="429"/>
        <end position="495"/>
    </location>
</feature>
<evidence type="ECO:0000256" key="1">
    <source>
        <dbReference type="ARBA" id="ARBA00023295"/>
    </source>
</evidence>
<dbReference type="GO" id="GO:0000272">
    <property type="term" value="P:polysaccharide catabolic process"/>
    <property type="evidence" value="ECO:0007669"/>
    <property type="project" value="UniProtKB-KW"/>
</dbReference>
<dbReference type="EMBL" id="JYFN01000049">
    <property type="protein sequence ID" value="KJE20881.1"/>
    <property type="molecule type" value="Genomic_DNA"/>
</dbReference>
<sequence length="679" mass="68413" precursor="true">MRRPIGVRSTGSISVGLALAMAVATLVGVLGTSAGSAFLPVTDSGAWLWSTAKGWATHINGPSGRPDFNVPVPDTRGHRIELSQDGVSVLVSDRDTGVVSRIDPAGMGLLSRPFGHGSFRVVAHGGTAYLVEDATGTVMRIDPKTLDVIGARLEVKAPVTGAGIADDDTLWLSVARSGEMIAIRDGKIIKRVRVGRPDGALAMTIADNQPVAVDGTAPALVPVAVDGPRAPSALPPPAGQGRRLLVAPSLEGRVVPVLVEGTDVMFLVDLAAGSGPRAVRTVRLVGQSPASRLGAPVIAGGRVYVPDDGTGQVLVYDRDHQRFEEPIRIAGGPGLLTLFVRAGSVWINNADGSQAVSVGPDGRRHQVDKYAPGVPEPARSADPHLPQPPQVATNAPRVVVPRVPPSRPPATRVPAVRPPPASRPSTPARVPPGPLPGPGPIVPPSQRPPRTPPATALPPGPTGPPRTAQPPPATTPQQTPPAQPVPVPPPPPAAPGVPGVRAVAAAGAITVTVTAPAAGGLVTSYALTTNPGGTRTLTAPGTVTIAVAGCATATASATATGPGGTSASSATAQAVGCVPPGAVRNIASAAVQPPTNSPGDIRVTWDPPADTGGGALDYVVTVHYSTINGVTPQDQIAVVTGTSYERGRAAGRDPYSRISVAARNAAGTGPAVVGYTPGG</sequence>
<accession>A0A0D8B9M3</accession>
<dbReference type="InterPro" id="IPR003961">
    <property type="entry name" value="FN3_dom"/>
</dbReference>
<dbReference type="Gene3D" id="2.130.10.10">
    <property type="entry name" value="YVTN repeat-like/Quinoprotein amine dehydrogenase"/>
    <property type="match status" value="1"/>
</dbReference>
<dbReference type="SUPFAM" id="SSF51004">
    <property type="entry name" value="C-terminal (heme d1) domain of cytochrome cd1-nitrite reductase"/>
    <property type="match status" value="1"/>
</dbReference>
<organism evidence="4 5">
    <name type="scientific">Frankia torreyi</name>
    <dbReference type="NCBI Taxonomy" id="1856"/>
    <lineage>
        <taxon>Bacteria</taxon>
        <taxon>Bacillati</taxon>
        <taxon>Actinomycetota</taxon>
        <taxon>Actinomycetes</taxon>
        <taxon>Frankiales</taxon>
        <taxon>Frankiaceae</taxon>
        <taxon>Frankia</taxon>
    </lineage>
</organism>
<evidence type="ECO:0000313" key="5">
    <source>
        <dbReference type="Proteomes" id="UP000032545"/>
    </source>
</evidence>
<dbReference type="InterPro" id="IPR011048">
    <property type="entry name" value="Haem_d1_sf"/>
</dbReference>
<evidence type="ECO:0000313" key="4">
    <source>
        <dbReference type="EMBL" id="KJE20881.1"/>
    </source>
</evidence>
<dbReference type="InterPro" id="IPR036116">
    <property type="entry name" value="FN3_sf"/>
</dbReference>
<keyword evidence="1" id="KW-0326">Glycosidase</keyword>
<dbReference type="OrthoDB" id="3372012at2"/>
<evidence type="ECO:0008006" key="6">
    <source>
        <dbReference type="Google" id="ProtNLM"/>
    </source>
</evidence>
<reference evidence="4 5" key="2">
    <citation type="journal article" date="2016" name="Genome Announc.">
        <title>Permanent Draft Genome Sequences for Two Variants of Frankia sp. Strain CpI1, the First Frankia Strain Isolated from Root Nodules of Comptonia peregrina.</title>
        <authorList>
            <person name="Oshone R."/>
            <person name="Hurst S.G.IV."/>
            <person name="Abebe-Akele F."/>
            <person name="Simpson S."/>
            <person name="Morris K."/>
            <person name="Thomas W.K."/>
            <person name="Tisa L.S."/>
        </authorList>
    </citation>
    <scope>NUCLEOTIDE SEQUENCE [LARGE SCALE GENOMIC DNA]</scope>
    <source>
        <strain evidence="5">CpI1-S</strain>
    </source>
</reference>
<dbReference type="InterPro" id="IPR013783">
    <property type="entry name" value="Ig-like_fold"/>
</dbReference>
<name>A0A0D8B9M3_9ACTN</name>
<feature type="region of interest" description="Disordered" evidence="3">
    <location>
        <begin position="353"/>
        <end position="495"/>
    </location>
</feature>
<keyword evidence="2" id="KW-0119">Carbohydrate metabolism</keyword>
<reference evidence="5" key="1">
    <citation type="submission" date="2015-02" db="EMBL/GenBank/DDBJ databases">
        <title>Draft Genome of Frankia sp. CpI1-S.</title>
        <authorList>
            <person name="Oshone R.T."/>
            <person name="Ngom M."/>
            <person name="Ghodhbane-Gtari F."/>
            <person name="Gtari M."/>
            <person name="Morris K."/>
            <person name="Thomas K."/>
            <person name="Sen A."/>
            <person name="Tisa L.S."/>
        </authorList>
    </citation>
    <scope>NUCLEOTIDE SEQUENCE [LARGE SCALE GENOMIC DNA]</scope>
    <source>
        <strain evidence="5">CpI1-S</strain>
    </source>
</reference>
<protein>
    <recommendedName>
        <fullName evidence="6">Fibronectin type-III domain-containing protein</fullName>
    </recommendedName>
</protein>
<dbReference type="AlphaFoldDB" id="A0A0D8B9M3"/>
<evidence type="ECO:0000256" key="2">
    <source>
        <dbReference type="ARBA" id="ARBA00023326"/>
    </source>
</evidence>
<dbReference type="InterPro" id="IPR015943">
    <property type="entry name" value="WD40/YVTN_repeat-like_dom_sf"/>
</dbReference>
<keyword evidence="5" id="KW-1185">Reference proteome</keyword>
<evidence type="ECO:0000256" key="3">
    <source>
        <dbReference type="SAM" id="MobiDB-lite"/>
    </source>
</evidence>
<keyword evidence="2" id="KW-0624">Polysaccharide degradation</keyword>
<dbReference type="Proteomes" id="UP000032545">
    <property type="component" value="Unassembled WGS sequence"/>
</dbReference>
<proteinExistence type="predicted"/>
<dbReference type="PRINTS" id="PR01217">
    <property type="entry name" value="PRICHEXTENSN"/>
</dbReference>